<keyword evidence="3" id="KW-1185">Reference proteome</keyword>
<name>A0ABX8ZEA7_9SPHN</name>
<dbReference type="InterPro" id="IPR038743">
    <property type="entry name" value="YjgH-like"/>
</dbReference>
<dbReference type="PANTHER" id="PTHR11803:SF39">
    <property type="entry name" value="2-IMINOBUTANOATE_2-IMINOPROPANOATE DEAMINASE"/>
    <property type="match status" value="1"/>
</dbReference>
<dbReference type="RefSeq" id="WP_221422878.1">
    <property type="nucleotide sequence ID" value="NZ_CP081297.1"/>
</dbReference>
<dbReference type="Proteomes" id="UP000824280">
    <property type="component" value="Chromosome"/>
</dbReference>
<dbReference type="CDD" id="cd02198">
    <property type="entry name" value="YjgH_like"/>
    <property type="match status" value="1"/>
</dbReference>
<gene>
    <name evidence="2" type="ORF">K3166_01100</name>
</gene>
<dbReference type="EMBL" id="CP081297">
    <property type="protein sequence ID" value="QZD87340.1"/>
    <property type="molecule type" value="Genomic_DNA"/>
</dbReference>
<dbReference type="InterPro" id="IPR006175">
    <property type="entry name" value="YjgF/YER057c/UK114"/>
</dbReference>
<feature type="signal peptide" evidence="1">
    <location>
        <begin position="1"/>
        <end position="23"/>
    </location>
</feature>
<dbReference type="Gene3D" id="3.30.1330.40">
    <property type="entry name" value="RutC-like"/>
    <property type="match status" value="1"/>
</dbReference>
<dbReference type="PANTHER" id="PTHR11803">
    <property type="entry name" value="2-IMINOBUTANOATE/2-IMINOPROPANOATE DEAMINASE RIDA"/>
    <property type="match status" value="1"/>
</dbReference>
<evidence type="ECO:0000256" key="1">
    <source>
        <dbReference type="SAM" id="SignalP"/>
    </source>
</evidence>
<reference evidence="2 3" key="1">
    <citation type="submission" date="2021-08" db="EMBL/GenBank/DDBJ databases">
        <title>Comparative Genomics Analysis of the Genus Qipengyuania Reveals Extensive Genetic Diversity and Metabolic Versatility, Including the Description of Fifteen Novel Species.</title>
        <authorList>
            <person name="Liu Y."/>
        </authorList>
    </citation>
    <scope>NUCLEOTIDE SEQUENCE [LARGE SCALE GENOMIC DNA]</scope>
    <source>
        <strain evidence="2 3">1XM2-8</strain>
    </source>
</reference>
<dbReference type="Pfam" id="PF01042">
    <property type="entry name" value="Ribonuc_L-PSP"/>
    <property type="match status" value="1"/>
</dbReference>
<evidence type="ECO:0000313" key="3">
    <source>
        <dbReference type="Proteomes" id="UP000824280"/>
    </source>
</evidence>
<organism evidence="2 3">
    <name type="scientific">Qipengyuania psychrotolerans</name>
    <dbReference type="NCBI Taxonomy" id="2867238"/>
    <lineage>
        <taxon>Bacteria</taxon>
        <taxon>Pseudomonadati</taxon>
        <taxon>Pseudomonadota</taxon>
        <taxon>Alphaproteobacteria</taxon>
        <taxon>Sphingomonadales</taxon>
        <taxon>Erythrobacteraceae</taxon>
        <taxon>Qipengyuania</taxon>
    </lineage>
</organism>
<protein>
    <submittedName>
        <fullName evidence="2">RidA family protein</fullName>
    </submittedName>
</protein>
<feature type="chain" id="PRO_5046327525" evidence="1">
    <location>
        <begin position="24"/>
        <end position="159"/>
    </location>
</feature>
<proteinExistence type="predicted"/>
<dbReference type="InterPro" id="IPR035959">
    <property type="entry name" value="RutC-like_sf"/>
</dbReference>
<dbReference type="SUPFAM" id="SSF55298">
    <property type="entry name" value="YjgF-like"/>
    <property type="match status" value="1"/>
</dbReference>
<keyword evidence="1" id="KW-0732">Signal</keyword>
<evidence type="ECO:0000313" key="2">
    <source>
        <dbReference type="EMBL" id="QZD87340.1"/>
    </source>
</evidence>
<accession>A0ABX8ZEA7</accession>
<sequence length="159" mass="17217">MMTMRPKLLAAALALGLAAPALADGHEAGSKHTIMPEDEGARAFMEQFGFSEAVIHGDTVYLSGVILGPAPEGMTREEAYERSFQYLGTVLERAGSSWDDVIDITTYHVDIDASMPALAAVKNRYVKAPFPAWTAIDVDRLYAAEGEVEIKITARVTPM</sequence>